<evidence type="ECO:0000313" key="10">
    <source>
        <dbReference type="EMBL" id="PAP93487.1"/>
    </source>
</evidence>
<evidence type="ECO:0000256" key="3">
    <source>
        <dbReference type="ARBA" id="ARBA00022538"/>
    </source>
</evidence>
<feature type="transmembrane region" description="Helical" evidence="9">
    <location>
        <begin position="177"/>
        <end position="196"/>
    </location>
</feature>
<dbReference type="Proteomes" id="UP000215931">
    <property type="component" value="Unassembled WGS sequence"/>
</dbReference>
<evidence type="ECO:0000256" key="1">
    <source>
        <dbReference type="ARBA" id="ARBA00022448"/>
    </source>
</evidence>
<evidence type="ECO:0000256" key="4">
    <source>
        <dbReference type="ARBA" id="ARBA00022692"/>
    </source>
</evidence>
<comment type="function">
    <text evidence="9">Part of the high-affinity ATP-driven potassium transport (or Kdp) system, which catalyzes the hydrolysis of ATP coupled with the electrogenic transport of potassium into the cytoplasm. This subunit binds the extracellular potassium ions and delivers the ions to the membrane domain of KdpB through an intramembrane tunnel.</text>
</comment>
<feature type="transmembrane region" description="Helical" evidence="9">
    <location>
        <begin position="382"/>
        <end position="401"/>
    </location>
</feature>
<keyword evidence="4 9" id="KW-0812">Transmembrane</keyword>
<comment type="similarity">
    <text evidence="9">Belongs to the KdpA family.</text>
</comment>
<name>A0A271KEA4_9HYPH</name>
<keyword evidence="3 9" id="KW-0633">Potassium transport</keyword>
<dbReference type="InterPro" id="IPR004623">
    <property type="entry name" value="KdpA"/>
</dbReference>
<evidence type="ECO:0000256" key="9">
    <source>
        <dbReference type="HAMAP-Rule" id="MF_00275"/>
    </source>
</evidence>
<feature type="transmembrane region" description="Helical" evidence="9">
    <location>
        <begin position="257"/>
        <end position="275"/>
    </location>
</feature>
<organism evidence="10 11">
    <name type="scientific">Mesorhizobium wenxiniae</name>
    <dbReference type="NCBI Taxonomy" id="2014805"/>
    <lineage>
        <taxon>Bacteria</taxon>
        <taxon>Pseudomonadati</taxon>
        <taxon>Pseudomonadota</taxon>
        <taxon>Alphaproteobacteria</taxon>
        <taxon>Hyphomicrobiales</taxon>
        <taxon>Phyllobacteriaceae</taxon>
        <taxon>Mesorhizobium</taxon>
    </lineage>
</organism>
<keyword evidence="2 9" id="KW-1003">Cell membrane</keyword>
<dbReference type="EMBL" id="NPKH01000025">
    <property type="protein sequence ID" value="PAP93487.1"/>
    <property type="molecule type" value="Genomic_DNA"/>
</dbReference>
<feature type="transmembrane region" description="Helical" evidence="9">
    <location>
        <begin position="422"/>
        <end position="441"/>
    </location>
</feature>
<reference evidence="10 11" key="1">
    <citation type="submission" date="2017-08" db="EMBL/GenBank/DDBJ databases">
        <title>Mesorhizobium wenxinae sp. nov., a novel rhizobial species isolated from root nodules of chickpea (Cicer arietinum L.).</title>
        <authorList>
            <person name="Zhang J."/>
        </authorList>
    </citation>
    <scope>NUCLEOTIDE SEQUENCE [LARGE SCALE GENOMIC DNA]</scope>
    <source>
        <strain evidence="11">WYCCWR 10019</strain>
    </source>
</reference>
<evidence type="ECO:0000256" key="8">
    <source>
        <dbReference type="ARBA" id="ARBA00023136"/>
    </source>
</evidence>
<keyword evidence="6 9" id="KW-1133">Transmembrane helix</keyword>
<keyword evidence="5 9" id="KW-0630">Potassium</keyword>
<dbReference type="GO" id="GO:0016787">
    <property type="term" value="F:hydrolase activity"/>
    <property type="evidence" value="ECO:0007669"/>
    <property type="project" value="UniProtKB-KW"/>
</dbReference>
<dbReference type="PIRSF" id="PIRSF001294">
    <property type="entry name" value="K_ATPaseA"/>
    <property type="match status" value="1"/>
</dbReference>
<sequence>MTFNGWIQILVYCGIVFLLVKPLGGYMYRVFSGDRTFLSPILGPVERRLYRISGTSEREEQHWTTYAAALLFFNLAGFLVLYGLQRLQGSLPYNPAGMTAVEPGLAFNTAASFMTNTNWQNYGGESTMSYLVQMAGLTVQNFLSAATGIAIAIALIRGFTKASGKSIGNFWVDMTRCTLYLLLPLCIVLTLVYVYLGIPQTLSAYLDATTLEGARQTIAVGPAASQIAIKMLGTNGGGFFNANAAHPFENPDAISNLIQMVSIFAIGAALTNVFGRMNGNQRQGWTILTAMGLLFIAGVAVCYWAEASGNPLVHALGIDGGNMEGKETRFGIALSALFAVITTAASCGAVNAMHDSFTALGGMIPIINMQLGEVIVGGVGAGLYGILMYIVIAVFVAGLMVGRTPEYLGKKIEAKEIKMAMLPILCLPLAMLIFTAIAVVLPTGVASMANAGPHGFSEVLYAYTSAAANNGSAFGGLTGNTTWYNVTLGIGMLMGRFLVIIPALAIAGSLVAKKTVPASAGTFPTDGPLFVGLLVGVILIVGGLTFFPALAVGPIVEHLAGIHGQTF</sequence>
<comment type="caution">
    <text evidence="10">The sequence shown here is derived from an EMBL/GenBank/DDBJ whole genome shotgun (WGS) entry which is preliminary data.</text>
</comment>
<feature type="transmembrane region" description="Helical" evidence="9">
    <location>
        <begin position="529"/>
        <end position="551"/>
    </location>
</feature>
<evidence type="ECO:0000256" key="5">
    <source>
        <dbReference type="ARBA" id="ARBA00022958"/>
    </source>
</evidence>
<feature type="transmembrane region" description="Helical" evidence="9">
    <location>
        <begin position="330"/>
        <end position="350"/>
    </location>
</feature>
<evidence type="ECO:0000313" key="11">
    <source>
        <dbReference type="Proteomes" id="UP000215931"/>
    </source>
</evidence>
<dbReference type="PANTHER" id="PTHR30607">
    <property type="entry name" value="POTASSIUM-TRANSPORTING ATPASE A CHAIN"/>
    <property type="match status" value="1"/>
</dbReference>
<evidence type="ECO:0000256" key="2">
    <source>
        <dbReference type="ARBA" id="ARBA00022475"/>
    </source>
</evidence>
<dbReference type="GO" id="GO:0030955">
    <property type="term" value="F:potassium ion binding"/>
    <property type="evidence" value="ECO:0007669"/>
    <property type="project" value="UniProtKB-UniRule"/>
</dbReference>
<dbReference type="AlphaFoldDB" id="A0A271KEA4"/>
<keyword evidence="7 9" id="KW-0406">Ion transport</keyword>
<comment type="subunit">
    <text evidence="9">The system is composed of three essential subunits: KdpA, KdpB and KdpC.</text>
</comment>
<proteinExistence type="inferred from homology"/>
<accession>A0A271KEA4</accession>
<feature type="transmembrane region" description="Helical" evidence="9">
    <location>
        <begin position="287"/>
        <end position="306"/>
    </location>
</feature>
<dbReference type="NCBIfam" id="TIGR00680">
    <property type="entry name" value="kdpA"/>
    <property type="match status" value="1"/>
</dbReference>
<dbReference type="Pfam" id="PF03814">
    <property type="entry name" value="KdpA"/>
    <property type="match status" value="1"/>
</dbReference>
<evidence type="ECO:0000256" key="6">
    <source>
        <dbReference type="ARBA" id="ARBA00022989"/>
    </source>
</evidence>
<comment type="subcellular location">
    <subcellularLocation>
        <location evidence="9">Cell membrane</location>
        <topology evidence="9">Multi-pass membrane protein</topology>
    </subcellularLocation>
</comment>
<feature type="transmembrane region" description="Helical" evidence="9">
    <location>
        <begin position="483"/>
        <end position="508"/>
    </location>
</feature>
<dbReference type="RefSeq" id="WP_095520229.1">
    <property type="nucleotide sequence ID" value="NZ_NPKH01000025.1"/>
</dbReference>
<feature type="transmembrane region" description="Helical" evidence="9">
    <location>
        <begin position="130"/>
        <end position="156"/>
    </location>
</feature>
<dbReference type="OrthoDB" id="9763796at2"/>
<keyword evidence="8 9" id="KW-0472">Membrane</keyword>
<evidence type="ECO:0000256" key="7">
    <source>
        <dbReference type="ARBA" id="ARBA00023065"/>
    </source>
</evidence>
<feature type="transmembrane region" description="Helical" evidence="9">
    <location>
        <begin position="357"/>
        <end position="376"/>
    </location>
</feature>
<dbReference type="HAMAP" id="MF_00275">
    <property type="entry name" value="KdpA"/>
    <property type="match status" value="1"/>
</dbReference>
<feature type="transmembrane region" description="Helical" evidence="9">
    <location>
        <begin position="6"/>
        <end position="28"/>
    </location>
</feature>
<feature type="transmembrane region" description="Helical" evidence="9">
    <location>
        <begin position="63"/>
        <end position="84"/>
    </location>
</feature>
<gene>
    <name evidence="9" type="primary">kdpA</name>
    <name evidence="10" type="ORF">CIT31_21055</name>
</gene>
<keyword evidence="10" id="KW-0378">Hydrolase</keyword>
<keyword evidence="11" id="KW-1185">Reference proteome</keyword>
<protein>
    <recommendedName>
        <fullName evidence="9">Potassium-transporting ATPase potassium-binding subunit</fullName>
    </recommendedName>
    <alternativeName>
        <fullName evidence="9">ATP phosphohydrolase [potassium-transporting] A chain</fullName>
    </alternativeName>
    <alternativeName>
        <fullName evidence="9">Potassium-binding and translocating subunit A</fullName>
    </alternativeName>
    <alternativeName>
        <fullName evidence="9">Potassium-translocating ATPase A chain</fullName>
    </alternativeName>
</protein>
<dbReference type="PANTHER" id="PTHR30607:SF2">
    <property type="entry name" value="POTASSIUM-TRANSPORTING ATPASE POTASSIUM-BINDING SUBUNIT"/>
    <property type="match status" value="1"/>
</dbReference>
<dbReference type="GO" id="GO:0008556">
    <property type="term" value="F:P-type potassium transmembrane transporter activity"/>
    <property type="evidence" value="ECO:0007669"/>
    <property type="project" value="InterPro"/>
</dbReference>
<dbReference type="GO" id="GO:0005886">
    <property type="term" value="C:plasma membrane"/>
    <property type="evidence" value="ECO:0007669"/>
    <property type="project" value="UniProtKB-SubCell"/>
</dbReference>
<keyword evidence="1 9" id="KW-0813">Transport</keyword>